<comment type="caution">
    <text evidence="2">The sequence shown here is derived from an EMBL/GenBank/DDBJ whole genome shotgun (WGS) entry which is preliminary data.</text>
</comment>
<protein>
    <submittedName>
        <fullName evidence="2">Uncharacterized protein</fullName>
    </submittedName>
</protein>
<dbReference type="RefSeq" id="WP_054532399.1">
    <property type="nucleotide sequence ID" value="NZ_LGKP01000002.1"/>
</dbReference>
<gene>
    <name evidence="2" type="ORF">SE18_00210</name>
</gene>
<dbReference type="EMBL" id="LGKP01000002">
    <property type="protein sequence ID" value="KPL92013.1"/>
    <property type="molecule type" value="Genomic_DNA"/>
</dbReference>
<keyword evidence="1" id="KW-0812">Transmembrane</keyword>
<keyword evidence="1" id="KW-1133">Transmembrane helix</keyword>
<keyword evidence="1" id="KW-0472">Membrane</keyword>
<evidence type="ECO:0000256" key="1">
    <source>
        <dbReference type="SAM" id="Phobius"/>
    </source>
</evidence>
<accession>A0A0P6Y2M6</accession>
<evidence type="ECO:0000313" key="3">
    <source>
        <dbReference type="Proteomes" id="UP000050277"/>
    </source>
</evidence>
<dbReference type="Proteomes" id="UP000050277">
    <property type="component" value="Unassembled WGS sequence"/>
</dbReference>
<name>A0A0P6Y2M6_9CHLR</name>
<dbReference type="AlphaFoldDB" id="A0A0P6Y2M6"/>
<organism evidence="2 3">
    <name type="scientific">Herpetosiphon geysericola</name>
    <dbReference type="NCBI Taxonomy" id="70996"/>
    <lineage>
        <taxon>Bacteria</taxon>
        <taxon>Bacillati</taxon>
        <taxon>Chloroflexota</taxon>
        <taxon>Chloroflexia</taxon>
        <taxon>Herpetosiphonales</taxon>
        <taxon>Herpetosiphonaceae</taxon>
        <taxon>Herpetosiphon</taxon>
    </lineage>
</organism>
<sequence length="164" mass="17701">MNLIERTGAIVVIGLIGLFIVGTLLAPNHATSATTSSLAQSFGGPTATLGPEPTLQSPANEAILPQPVAPNKWTFNWQGPRCGHTIHLDGPGDRNYVFTGVMGQGQAIVPFTYSYTQTQALPADALAPWYWHVEYDCSTYQGQSITRTFSVVPANFVFLPYTTQ</sequence>
<reference evidence="2 3" key="1">
    <citation type="submission" date="2015-07" db="EMBL/GenBank/DDBJ databases">
        <title>Whole genome sequence of Herpetosiphon geysericola DSM 7119.</title>
        <authorList>
            <person name="Hemp J."/>
            <person name="Ward L.M."/>
            <person name="Pace L.A."/>
            <person name="Fischer W.W."/>
        </authorList>
    </citation>
    <scope>NUCLEOTIDE SEQUENCE [LARGE SCALE GENOMIC DNA]</scope>
    <source>
        <strain evidence="2 3">DSM 7119</strain>
    </source>
</reference>
<feature type="transmembrane region" description="Helical" evidence="1">
    <location>
        <begin position="7"/>
        <end position="26"/>
    </location>
</feature>
<dbReference type="OrthoDB" id="9842176at2"/>
<evidence type="ECO:0000313" key="2">
    <source>
        <dbReference type="EMBL" id="KPL92013.1"/>
    </source>
</evidence>
<proteinExistence type="predicted"/>
<keyword evidence="3" id="KW-1185">Reference proteome</keyword>